<dbReference type="Proteomes" id="UP001215598">
    <property type="component" value="Unassembled WGS sequence"/>
</dbReference>
<comment type="caution">
    <text evidence="2">The sequence shown here is derived from an EMBL/GenBank/DDBJ whole genome shotgun (WGS) entry which is preliminary data.</text>
</comment>
<proteinExistence type="predicted"/>
<protein>
    <submittedName>
        <fullName evidence="2">Uncharacterized protein</fullName>
    </submittedName>
</protein>
<organism evidence="2 3">
    <name type="scientific">Mycena metata</name>
    <dbReference type="NCBI Taxonomy" id="1033252"/>
    <lineage>
        <taxon>Eukaryota</taxon>
        <taxon>Fungi</taxon>
        <taxon>Dikarya</taxon>
        <taxon>Basidiomycota</taxon>
        <taxon>Agaricomycotina</taxon>
        <taxon>Agaricomycetes</taxon>
        <taxon>Agaricomycetidae</taxon>
        <taxon>Agaricales</taxon>
        <taxon>Marasmiineae</taxon>
        <taxon>Mycenaceae</taxon>
        <taxon>Mycena</taxon>
    </lineage>
</organism>
<reference evidence="2" key="1">
    <citation type="submission" date="2023-03" db="EMBL/GenBank/DDBJ databases">
        <title>Massive genome expansion in bonnet fungi (Mycena s.s.) driven by repeated elements and novel gene families across ecological guilds.</title>
        <authorList>
            <consortium name="Lawrence Berkeley National Laboratory"/>
            <person name="Harder C.B."/>
            <person name="Miyauchi S."/>
            <person name="Viragh M."/>
            <person name="Kuo A."/>
            <person name="Thoen E."/>
            <person name="Andreopoulos B."/>
            <person name="Lu D."/>
            <person name="Skrede I."/>
            <person name="Drula E."/>
            <person name="Henrissat B."/>
            <person name="Morin E."/>
            <person name="Kohler A."/>
            <person name="Barry K."/>
            <person name="LaButti K."/>
            <person name="Morin E."/>
            <person name="Salamov A."/>
            <person name="Lipzen A."/>
            <person name="Mereny Z."/>
            <person name="Hegedus B."/>
            <person name="Baldrian P."/>
            <person name="Stursova M."/>
            <person name="Weitz H."/>
            <person name="Taylor A."/>
            <person name="Grigoriev I.V."/>
            <person name="Nagy L.G."/>
            <person name="Martin F."/>
            <person name="Kauserud H."/>
        </authorList>
    </citation>
    <scope>NUCLEOTIDE SEQUENCE</scope>
    <source>
        <strain evidence="2">CBHHK182m</strain>
    </source>
</reference>
<sequence length="89" mass="9738">MEFPTTLTLISLALFSLSSNVGAIPLTRRNTDNPGIMKGYLQLRDAVAPPKDKDSVRGAVLPRHRLNEVPTQIASDLARLYVTEESSAM</sequence>
<gene>
    <name evidence="2" type="ORF">B0H16DRAFT_1735989</name>
</gene>
<dbReference type="AlphaFoldDB" id="A0AAD7MP81"/>
<name>A0AAD7MP81_9AGAR</name>
<dbReference type="EMBL" id="JARKIB010000191">
    <property type="protein sequence ID" value="KAJ7725817.1"/>
    <property type="molecule type" value="Genomic_DNA"/>
</dbReference>
<keyword evidence="3" id="KW-1185">Reference proteome</keyword>
<feature type="signal peptide" evidence="1">
    <location>
        <begin position="1"/>
        <end position="23"/>
    </location>
</feature>
<evidence type="ECO:0000313" key="3">
    <source>
        <dbReference type="Proteomes" id="UP001215598"/>
    </source>
</evidence>
<accession>A0AAD7MP81</accession>
<keyword evidence="1" id="KW-0732">Signal</keyword>
<evidence type="ECO:0000256" key="1">
    <source>
        <dbReference type="SAM" id="SignalP"/>
    </source>
</evidence>
<evidence type="ECO:0000313" key="2">
    <source>
        <dbReference type="EMBL" id="KAJ7725817.1"/>
    </source>
</evidence>
<feature type="chain" id="PRO_5041965753" evidence="1">
    <location>
        <begin position="24"/>
        <end position="89"/>
    </location>
</feature>